<reference evidence="2 3" key="1">
    <citation type="submission" date="2016-02" db="EMBL/GenBank/DDBJ databases">
        <title>Genome analysis of coral dinoflagellate symbionts highlights evolutionary adaptations to a symbiotic lifestyle.</title>
        <authorList>
            <person name="Aranda M."/>
            <person name="Li Y."/>
            <person name="Liew Y.J."/>
            <person name="Baumgarten S."/>
            <person name="Simakov O."/>
            <person name="Wilson M."/>
            <person name="Piel J."/>
            <person name="Ashoor H."/>
            <person name="Bougouffa S."/>
            <person name="Bajic V.B."/>
            <person name="Ryu T."/>
            <person name="Ravasi T."/>
            <person name="Bayer T."/>
            <person name="Micklem G."/>
            <person name="Kim H."/>
            <person name="Bhak J."/>
            <person name="Lajeunesse T.C."/>
            <person name="Voolstra C.R."/>
        </authorList>
    </citation>
    <scope>NUCLEOTIDE SEQUENCE [LARGE SCALE GENOMIC DNA]</scope>
    <source>
        <strain evidence="2 3">CCMP2467</strain>
    </source>
</reference>
<keyword evidence="1" id="KW-0472">Membrane</keyword>
<evidence type="ECO:0000313" key="2">
    <source>
        <dbReference type="EMBL" id="OLP91772.1"/>
    </source>
</evidence>
<name>A0A1Q9D980_SYMMI</name>
<evidence type="ECO:0000313" key="3">
    <source>
        <dbReference type="Proteomes" id="UP000186817"/>
    </source>
</evidence>
<dbReference type="Proteomes" id="UP000186817">
    <property type="component" value="Unassembled WGS sequence"/>
</dbReference>
<gene>
    <name evidence="2" type="ORF">AK812_SmicGene26463</name>
</gene>
<sequence>MVLPLLKVCGTVQQNPHTRGLVSGADSTVEQKEQYRPQVLAKCVCTPGTECKSASTMFVRLALGMRVERFGLVNDQCGVMSFEAFWVAMVEAITAPWNYALICFFTGGVTQIFMMSVLFSLMVASGMEPNTAWHVSMVVPAVMFVICAICMKLICWDMPTARNHDPAVTGNTPRPSMWDYVDVLRDVHVVVMMVQ</sequence>
<dbReference type="OrthoDB" id="434240at2759"/>
<keyword evidence="1" id="KW-1133">Transmembrane helix</keyword>
<feature type="transmembrane region" description="Helical" evidence="1">
    <location>
        <begin position="99"/>
        <end position="121"/>
    </location>
</feature>
<keyword evidence="1" id="KW-0812">Transmembrane</keyword>
<organism evidence="2 3">
    <name type="scientific">Symbiodinium microadriaticum</name>
    <name type="common">Dinoflagellate</name>
    <name type="synonym">Zooxanthella microadriatica</name>
    <dbReference type="NCBI Taxonomy" id="2951"/>
    <lineage>
        <taxon>Eukaryota</taxon>
        <taxon>Sar</taxon>
        <taxon>Alveolata</taxon>
        <taxon>Dinophyceae</taxon>
        <taxon>Suessiales</taxon>
        <taxon>Symbiodiniaceae</taxon>
        <taxon>Symbiodinium</taxon>
    </lineage>
</organism>
<dbReference type="AlphaFoldDB" id="A0A1Q9D980"/>
<keyword evidence="3" id="KW-1185">Reference proteome</keyword>
<accession>A0A1Q9D980</accession>
<evidence type="ECO:0000256" key="1">
    <source>
        <dbReference type="SAM" id="Phobius"/>
    </source>
</evidence>
<feature type="transmembrane region" description="Helical" evidence="1">
    <location>
        <begin position="133"/>
        <end position="154"/>
    </location>
</feature>
<protein>
    <submittedName>
        <fullName evidence="2">Uncharacterized protein</fullName>
    </submittedName>
</protein>
<dbReference type="EMBL" id="LSRX01000649">
    <property type="protein sequence ID" value="OLP91772.1"/>
    <property type="molecule type" value="Genomic_DNA"/>
</dbReference>
<proteinExistence type="predicted"/>
<comment type="caution">
    <text evidence="2">The sequence shown here is derived from an EMBL/GenBank/DDBJ whole genome shotgun (WGS) entry which is preliminary data.</text>
</comment>